<gene>
    <name evidence="2" type="ORF">XELAEV_18013481mg</name>
</gene>
<evidence type="ECO:0000256" key="1">
    <source>
        <dbReference type="SAM" id="Phobius"/>
    </source>
</evidence>
<organism evidence="2 3">
    <name type="scientific">Xenopus laevis</name>
    <name type="common">African clawed frog</name>
    <dbReference type="NCBI Taxonomy" id="8355"/>
    <lineage>
        <taxon>Eukaryota</taxon>
        <taxon>Metazoa</taxon>
        <taxon>Chordata</taxon>
        <taxon>Craniata</taxon>
        <taxon>Vertebrata</taxon>
        <taxon>Euteleostomi</taxon>
        <taxon>Amphibia</taxon>
        <taxon>Batrachia</taxon>
        <taxon>Anura</taxon>
        <taxon>Pipoidea</taxon>
        <taxon>Pipidae</taxon>
        <taxon>Xenopodinae</taxon>
        <taxon>Xenopus</taxon>
        <taxon>Xenopus</taxon>
    </lineage>
</organism>
<name>A0A974HZD5_XENLA</name>
<keyword evidence="1" id="KW-0472">Membrane</keyword>
<dbReference type="EMBL" id="CM004468">
    <property type="protein sequence ID" value="OCT95793.1"/>
    <property type="molecule type" value="Genomic_DNA"/>
</dbReference>
<protein>
    <submittedName>
        <fullName evidence="2">Uncharacterized protein</fullName>
    </submittedName>
</protein>
<dbReference type="Proteomes" id="UP000694892">
    <property type="component" value="Chromosome 2L"/>
</dbReference>
<sequence>MKTNGCIILAINFPRIRNPQCKIHKHVFNIKHWQASCLSDGEQQPVLPFFLVMRAIISNCFFICSDESIENYYALCSLLLTPFLLMVFMLQAQ</sequence>
<keyword evidence="1" id="KW-0812">Transmembrane</keyword>
<proteinExistence type="predicted"/>
<accession>A0A974HZD5</accession>
<evidence type="ECO:0000313" key="2">
    <source>
        <dbReference type="EMBL" id="OCT95793.1"/>
    </source>
</evidence>
<reference evidence="3" key="1">
    <citation type="journal article" date="2016" name="Nature">
        <title>Genome evolution in the allotetraploid frog Xenopus laevis.</title>
        <authorList>
            <person name="Session A.M."/>
            <person name="Uno Y."/>
            <person name="Kwon T."/>
            <person name="Chapman J.A."/>
            <person name="Toyoda A."/>
            <person name="Takahashi S."/>
            <person name="Fukui A."/>
            <person name="Hikosaka A."/>
            <person name="Suzuki A."/>
            <person name="Kondo M."/>
            <person name="van Heeringen S.J."/>
            <person name="Quigley I."/>
            <person name="Heinz S."/>
            <person name="Ogino H."/>
            <person name="Ochi H."/>
            <person name="Hellsten U."/>
            <person name="Lyons J.B."/>
            <person name="Simakov O."/>
            <person name="Putnam N."/>
            <person name="Stites J."/>
            <person name="Kuroki Y."/>
            <person name="Tanaka T."/>
            <person name="Michiue T."/>
            <person name="Watanabe M."/>
            <person name="Bogdanovic O."/>
            <person name="Lister R."/>
            <person name="Georgiou G."/>
            <person name="Paranjpe S.S."/>
            <person name="van Kruijsbergen I."/>
            <person name="Shu S."/>
            <person name="Carlson J."/>
            <person name="Kinoshita T."/>
            <person name="Ohta Y."/>
            <person name="Mawaribuchi S."/>
            <person name="Jenkins J."/>
            <person name="Grimwood J."/>
            <person name="Schmutz J."/>
            <person name="Mitros T."/>
            <person name="Mozaffari S.V."/>
            <person name="Suzuki Y."/>
            <person name="Haramoto Y."/>
            <person name="Yamamoto T.S."/>
            <person name="Takagi C."/>
            <person name="Heald R."/>
            <person name="Miller K."/>
            <person name="Haudenschild C."/>
            <person name="Kitzman J."/>
            <person name="Nakayama T."/>
            <person name="Izutsu Y."/>
            <person name="Robert J."/>
            <person name="Fortriede J."/>
            <person name="Burns K."/>
            <person name="Lotay V."/>
            <person name="Karimi K."/>
            <person name="Yasuoka Y."/>
            <person name="Dichmann D.S."/>
            <person name="Flajnik M.F."/>
            <person name="Houston D.W."/>
            <person name="Shendure J."/>
            <person name="DuPasquier L."/>
            <person name="Vize P.D."/>
            <person name="Zorn A.M."/>
            <person name="Ito M."/>
            <person name="Marcotte E.M."/>
            <person name="Wallingford J.B."/>
            <person name="Ito Y."/>
            <person name="Asashima M."/>
            <person name="Ueno N."/>
            <person name="Matsuda Y."/>
            <person name="Veenstra G.J."/>
            <person name="Fujiyama A."/>
            <person name="Harland R.M."/>
            <person name="Taira M."/>
            <person name="Rokhsar D.S."/>
        </authorList>
    </citation>
    <scope>NUCLEOTIDE SEQUENCE [LARGE SCALE GENOMIC DNA]</scope>
    <source>
        <strain evidence="3">J</strain>
    </source>
</reference>
<evidence type="ECO:0000313" key="3">
    <source>
        <dbReference type="Proteomes" id="UP000694892"/>
    </source>
</evidence>
<keyword evidence="1" id="KW-1133">Transmembrane helix</keyword>
<dbReference type="AlphaFoldDB" id="A0A974HZD5"/>
<feature type="transmembrane region" description="Helical" evidence="1">
    <location>
        <begin position="72"/>
        <end position="92"/>
    </location>
</feature>